<dbReference type="AlphaFoldDB" id="A0A3S4WQG0"/>
<dbReference type="Proteomes" id="UP000270036">
    <property type="component" value="Chromosome"/>
</dbReference>
<dbReference type="GO" id="GO:0003755">
    <property type="term" value="F:peptidyl-prolyl cis-trans isomerase activity"/>
    <property type="evidence" value="ECO:0007669"/>
    <property type="project" value="UniProtKB-KW"/>
</dbReference>
<evidence type="ECO:0000256" key="2">
    <source>
        <dbReference type="ARBA" id="ARBA00013194"/>
    </source>
</evidence>
<dbReference type="EC" id="5.2.1.8" evidence="2 4"/>
<feature type="domain" description="PPIase FKBP-type" evidence="5">
    <location>
        <begin position="94"/>
        <end position="177"/>
    </location>
</feature>
<dbReference type="KEGG" id="cant:NCTC13489_00785"/>
<dbReference type="SUPFAM" id="SSF54534">
    <property type="entry name" value="FKBP-like"/>
    <property type="match status" value="1"/>
</dbReference>
<dbReference type="PROSITE" id="PS51257">
    <property type="entry name" value="PROKAR_LIPOPROTEIN"/>
    <property type="match status" value="1"/>
</dbReference>
<dbReference type="Gene3D" id="3.10.50.40">
    <property type="match status" value="1"/>
</dbReference>
<evidence type="ECO:0000256" key="4">
    <source>
        <dbReference type="PROSITE-ProRule" id="PRU00277"/>
    </source>
</evidence>
<gene>
    <name evidence="6" type="ORF">NCTC13489_00785</name>
</gene>
<evidence type="ECO:0000313" key="6">
    <source>
        <dbReference type="EMBL" id="VEH97326.1"/>
    </source>
</evidence>
<keyword evidence="3 4" id="KW-0697">Rotamase</keyword>
<dbReference type="InterPro" id="IPR001179">
    <property type="entry name" value="PPIase_FKBP_dom"/>
</dbReference>
<evidence type="ECO:0000259" key="5">
    <source>
        <dbReference type="PROSITE" id="PS50059"/>
    </source>
</evidence>
<dbReference type="PROSITE" id="PS50059">
    <property type="entry name" value="FKBP_PPIASE"/>
    <property type="match status" value="1"/>
</dbReference>
<accession>A0A3S4WQG0</accession>
<protein>
    <recommendedName>
        <fullName evidence="2 4">peptidylprolyl isomerase</fullName>
        <ecNumber evidence="2 4">5.2.1.8</ecNumber>
    </recommendedName>
</protein>
<dbReference type="InterPro" id="IPR046357">
    <property type="entry name" value="PPIase_dom_sf"/>
</dbReference>
<reference evidence="6 7" key="1">
    <citation type="submission" date="2018-12" db="EMBL/GenBank/DDBJ databases">
        <authorList>
            <consortium name="Pathogen Informatics"/>
        </authorList>
    </citation>
    <scope>NUCLEOTIDE SEQUENCE [LARGE SCALE GENOMIC DNA]</scope>
    <source>
        <strain evidence="6 7">NCTC13489</strain>
    </source>
</reference>
<evidence type="ECO:0000256" key="1">
    <source>
        <dbReference type="ARBA" id="ARBA00000971"/>
    </source>
</evidence>
<keyword evidence="4 6" id="KW-0413">Isomerase</keyword>
<dbReference type="EMBL" id="LR134441">
    <property type="protein sequence ID" value="VEH97326.1"/>
    <property type="molecule type" value="Genomic_DNA"/>
</dbReference>
<sequence>MLIFAKVFMKKIILLSSFILIGCVKHQPTHAPVGGILSEKDLNISKNRSKNLNLLERNQIEEWIKNQDEAFFPMSLNYWVNVKELQNQTRKNNGEAISYQYDIHDFDLVKLYEASVQKKEVVFGRFEELKPVEDALRYMEKEQEVTLLIPSALGFGTYGDNDQIATDMPLIIKLKVL</sequence>
<organism evidence="6 7">
    <name type="scientific">Kaistella antarctica</name>
    <dbReference type="NCBI Taxonomy" id="266748"/>
    <lineage>
        <taxon>Bacteria</taxon>
        <taxon>Pseudomonadati</taxon>
        <taxon>Bacteroidota</taxon>
        <taxon>Flavobacteriia</taxon>
        <taxon>Flavobacteriales</taxon>
        <taxon>Weeksellaceae</taxon>
        <taxon>Chryseobacterium group</taxon>
        <taxon>Kaistella</taxon>
    </lineage>
</organism>
<comment type="catalytic activity">
    <reaction evidence="1 4">
        <text>[protein]-peptidylproline (omega=180) = [protein]-peptidylproline (omega=0)</text>
        <dbReference type="Rhea" id="RHEA:16237"/>
        <dbReference type="Rhea" id="RHEA-COMP:10747"/>
        <dbReference type="Rhea" id="RHEA-COMP:10748"/>
        <dbReference type="ChEBI" id="CHEBI:83833"/>
        <dbReference type="ChEBI" id="CHEBI:83834"/>
        <dbReference type="EC" id="5.2.1.8"/>
    </reaction>
</comment>
<evidence type="ECO:0000313" key="7">
    <source>
        <dbReference type="Proteomes" id="UP000270036"/>
    </source>
</evidence>
<name>A0A3S4WQG0_9FLAO</name>
<dbReference type="STRING" id="266748.HY04_13970"/>
<proteinExistence type="predicted"/>
<evidence type="ECO:0000256" key="3">
    <source>
        <dbReference type="ARBA" id="ARBA00023110"/>
    </source>
</evidence>